<dbReference type="EMBL" id="FTLX01000011">
    <property type="protein sequence ID" value="SIR56985.1"/>
    <property type="molecule type" value="Genomic_DNA"/>
</dbReference>
<dbReference type="Proteomes" id="UP000215545">
    <property type="component" value="Unassembled WGS sequence"/>
</dbReference>
<reference evidence="1" key="3">
    <citation type="submission" date="2017-03" db="EMBL/GenBank/DDBJ databases">
        <authorList>
            <person name="Dastager S.G."/>
            <person name="Neurgaonkar P.S."/>
            <person name="Dharne M.S."/>
        </authorList>
    </citation>
    <scope>NUCLEOTIDE SEQUENCE</scope>
    <source>
        <strain evidence="1">DSM 25145</strain>
    </source>
</reference>
<accession>A0A1N7C098</accession>
<protein>
    <submittedName>
        <fullName evidence="2">Uncharacterized protein</fullName>
    </submittedName>
</protein>
<gene>
    <name evidence="1" type="ORF">B1B05_17055</name>
    <name evidence="2" type="ORF">SAMN05443094_1112</name>
</gene>
<evidence type="ECO:0000313" key="4">
    <source>
        <dbReference type="Proteomes" id="UP000215545"/>
    </source>
</evidence>
<keyword evidence="4" id="KW-1185">Reference proteome</keyword>
<evidence type="ECO:0000313" key="3">
    <source>
        <dbReference type="Proteomes" id="UP000186385"/>
    </source>
</evidence>
<evidence type="ECO:0000313" key="1">
    <source>
        <dbReference type="EMBL" id="OXS74183.1"/>
    </source>
</evidence>
<dbReference type="AlphaFoldDB" id="A0A1N7C098"/>
<name>A0A1N7C098_9BACI</name>
<organism evidence="2 3">
    <name type="scientific">Domibacillus enclensis</name>
    <dbReference type="NCBI Taxonomy" id="1017273"/>
    <lineage>
        <taxon>Bacteria</taxon>
        <taxon>Bacillati</taxon>
        <taxon>Bacillota</taxon>
        <taxon>Bacilli</taxon>
        <taxon>Bacillales</taxon>
        <taxon>Bacillaceae</taxon>
        <taxon>Domibacillus</taxon>
    </lineage>
</organism>
<dbReference type="EMBL" id="MWSK01000011">
    <property type="protein sequence ID" value="OXS74183.1"/>
    <property type="molecule type" value="Genomic_DNA"/>
</dbReference>
<reference evidence="2 3" key="1">
    <citation type="submission" date="2017-01" db="EMBL/GenBank/DDBJ databases">
        <authorList>
            <person name="Mah S.A."/>
            <person name="Swanson W.J."/>
            <person name="Moy G.W."/>
            <person name="Vacquier V.D."/>
        </authorList>
    </citation>
    <scope>NUCLEOTIDE SEQUENCE [LARGE SCALE GENOMIC DNA]</scope>
    <source>
        <strain evidence="2 3">NIO-1016</strain>
    </source>
</reference>
<evidence type="ECO:0000313" key="2">
    <source>
        <dbReference type="EMBL" id="SIR56985.1"/>
    </source>
</evidence>
<dbReference type="OrthoDB" id="2991535at2"/>
<reference evidence="4" key="2">
    <citation type="submission" date="2017-03" db="EMBL/GenBank/DDBJ databases">
        <title>Bacillus sp. V-88(T) DSM27956, whole genome shotgun sequencing project.</title>
        <authorList>
            <person name="Dastager S.G."/>
            <person name="Neurgaonkar P.S."/>
            <person name="Dharne M.S."/>
        </authorList>
    </citation>
    <scope>NUCLEOTIDE SEQUENCE [LARGE SCALE GENOMIC DNA]</scope>
    <source>
        <strain evidence="4">DSM 25145</strain>
    </source>
</reference>
<sequence>MLIRPYHRYTVLVEDSNHIQYVWHLNVLPHKKAWRVANLEMNWATVFKGYLILDIEELDGAEVGIDEETDEDLHISMDDFHMAVGMSGIGYAVDPLYSTSYRCQICGGIVANDICTDCMFDWDS</sequence>
<dbReference type="Proteomes" id="UP000186385">
    <property type="component" value="Unassembled WGS sequence"/>
</dbReference>
<dbReference type="RefSeq" id="WP_045850783.1">
    <property type="nucleotide sequence ID" value="NZ_FTLX01000011.1"/>
</dbReference>
<proteinExistence type="predicted"/>